<dbReference type="EMBL" id="JALLAZ020001231">
    <property type="protein sequence ID" value="KAL3778240.1"/>
    <property type="molecule type" value="Genomic_DNA"/>
</dbReference>
<evidence type="ECO:0000256" key="1">
    <source>
        <dbReference type="SAM" id="MobiDB-lite"/>
    </source>
</evidence>
<proteinExistence type="predicted"/>
<feature type="compositionally biased region" description="Low complexity" evidence="1">
    <location>
        <begin position="280"/>
        <end position="291"/>
    </location>
</feature>
<evidence type="ECO:0000313" key="3">
    <source>
        <dbReference type="Proteomes" id="UP001530315"/>
    </source>
</evidence>
<feature type="region of interest" description="Disordered" evidence="1">
    <location>
        <begin position="615"/>
        <end position="636"/>
    </location>
</feature>
<feature type="region of interest" description="Disordered" evidence="1">
    <location>
        <begin position="576"/>
        <end position="598"/>
    </location>
</feature>
<dbReference type="AlphaFoldDB" id="A0ABD3NPZ5"/>
<feature type="compositionally biased region" description="Low complexity" evidence="1">
    <location>
        <begin position="405"/>
        <end position="422"/>
    </location>
</feature>
<name>A0ABD3NPZ5_9STRA</name>
<feature type="region of interest" description="Disordered" evidence="1">
    <location>
        <begin position="380"/>
        <end position="477"/>
    </location>
</feature>
<gene>
    <name evidence="2" type="ORF">ACHAW5_006784</name>
</gene>
<evidence type="ECO:0000313" key="2">
    <source>
        <dbReference type="EMBL" id="KAL3778240.1"/>
    </source>
</evidence>
<feature type="compositionally biased region" description="Polar residues" evidence="1">
    <location>
        <begin position="380"/>
        <end position="397"/>
    </location>
</feature>
<feature type="compositionally biased region" description="Low complexity" evidence="1">
    <location>
        <begin position="615"/>
        <end position="628"/>
    </location>
</feature>
<feature type="region of interest" description="Disordered" evidence="1">
    <location>
        <begin position="180"/>
        <end position="204"/>
    </location>
</feature>
<comment type="caution">
    <text evidence="2">The sequence shown here is derived from an EMBL/GenBank/DDBJ whole genome shotgun (WGS) entry which is preliminary data.</text>
</comment>
<sequence length="672" mass="73318">MDSDGVGADTATNDSGQCKVHTSIQIKRLKRNGEWVQIMKECPLCSAFDDNPSKSCSRVTTPQTPSRFKECKEYDLPSRTPTDVTKCAMRSKSVITPTTCQVASVIFPPLPLTMQAAIANTHLKEEIITSTSSLQKLVLDRKEKIRQLKIRRSVRPSQRDVGFAAGRRIQAIEVSRNLASTGESATSFNTEASNHQGKLKTDNRVSSSISDASHHMGKLTSGNLQCNARPSKLLIMPNSFETSYDSFLEPTYLSMGLGRSSSVQKKRLAENTKLRETVMVEEVSSEESSSVENDDDDHSRLGGLRNEVPSGRTFLKMPDYDYSAHDTPDLMSSSTSEESDDMLSCNSHDTLAQEGLRDYQTTFDKAYDCGKRKADLPLTSMTRFTSNPLSTTKSSSPTDRKTHRSGSSSNSNERNSPRLLNSATSMRHKSLGSHIDKSSKSSDSIVSSASSVQINPAKKNGSSNSTHDSDSSQESVRSFSTCDSQGRCVYHPNIQLQRKTAFGGLMNGKWKTVMRHCTECCLEEVHRLRKNILLEMGRMDSDNTDIAVSALSLSLSDSSSGSPIIDVYSKIPRCIPKNPTRTDGDSDNSSSSTESGSTVTSLSILSSVRSSASHLTAGSSAPLPAGSSDRSQYPGILRRPAACGSHLTLESKRRQGSWGRVVFSGRDDVINC</sequence>
<feature type="region of interest" description="Disordered" evidence="1">
    <location>
        <begin position="325"/>
        <end position="344"/>
    </location>
</feature>
<dbReference type="Proteomes" id="UP001530315">
    <property type="component" value="Unassembled WGS sequence"/>
</dbReference>
<feature type="region of interest" description="Disordered" evidence="1">
    <location>
        <begin position="279"/>
        <end position="312"/>
    </location>
</feature>
<feature type="compositionally biased region" description="Low complexity" evidence="1">
    <location>
        <begin position="441"/>
        <end position="452"/>
    </location>
</feature>
<feature type="compositionally biased region" description="Low complexity" evidence="1">
    <location>
        <begin position="587"/>
        <end position="598"/>
    </location>
</feature>
<accession>A0ABD3NPZ5</accession>
<keyword evidence="3" id="KW-1185">Reference proteome</keyword>
<reference evidence="2 3" key="1">
    <citation type="submission" date="2024-10" db="EMBL/GenBank/DDBJ databases">
        <title>Updated reference genomes for cyclostephanoid diatoms.</title>
        <authorList>
            <person name="Roberts W.R."/>
            <person name="Alverson A.J."/>
        </authorList>
    </citation>
    <scope>NUCLEOTIDE SEQUENCE [LARGE SCALE GENOMIC DNA]</scope>
    <source>
        <strain evidence="2 3">AJA276-08</strain>
    </source>
</reference>
<feature type="compositionally biased region" description="Polar residues" evidence="1">
    <location>
        <begin position="180"/>
        <end position="196"/>
    </location>
</feature>
<protein>
    <submittedName>
        <fullName evidence="2">Uncharacterized protein</fullName>
    </submittedName>
</protein>
<organism evidence="2 3">
    <name type="scientific">Stephanodiscus triporus</name>
    <dbReference type="NCBI Taxonomy" id="2934178"/>
    <lineage>
        <taxon>Eukaryota</taxon>
        <taxon>Sar</taxon>
        <taxon>Stramenopiles</taxon>
        <taxon>Ochrophyta</taxon>
        <taxon>Bacillariophyta</taxon>
        <taxon>Coscinodiscophyceae</taxon>
        <taxon>Thalassiosirophycidae</taxon>
        <taxon>Stephanodiscales</taxon>
        <taxon>Stephanodiscaceae</taxon>
        <taxon>Stephanodiscus</taxon>
    </lineage>
</organism>